<evidence type="ECO:0000259" key="3">
    <source>
        <dbReference type="Pfam" id="PF01757"/>
    </source>
</evidence>
<feature type="transmembrane region" description="Helical" evidence="2">
    <location>
        <begin position="189"/>
        <end position="208"/>
    </location>
</feature>
<feature type="domain" description="Acyltransferase 3" evidence="3">
    <location>
        <begin position="74"/>
        <end position="366"/>
    </location>
</feature>
<dbReference type="InterPro" id="IPR002656">
    <property type="entry name" value="Acyl_transf_3_dom"/>
</dbReference>
<accession>A0A0G4EXR0</accession>
<name>A0A0G4EXR0_VITBC</name>
<protein>
    <recommendedName>
        <fullName evidence="3">Acyltransferase 3 domain-containing protein</fullName>
    </recommendedName>
</protein>
<dbReference type="OrthoDB" id="10624573at2759"/>
<feature type="compositionally biased region" description="Basic and acidic residues" evidence="1">
    <location>
        <begin position="1"/>
        <end position="14"/>
    </location>
</feature>
<dbReference type="InterPro" id="IPR052734">
    <property type="entry name" value="Nod_factor_acetyltransferase"/>
</dbReference>
<organism evidence="4 5">
    <name type="scientific">Vitrella brassicaformis (strain CCMP3155)</name>
    <dbReference type="NCBI Taxonomy" id="1169540"/>
    <lineage>
        <taxon>Eukaryota</taxon>
        <taxon>Sar</taxon>
        <taxon>Alveolata</taxon>
        <taxon>Colpodellida</taxon>
        <taxon>Vitrellaceae</taxon>
        <taxon>Vitrella</taxon>
    </lineage>
</organism>
<feature type="transmembrane region" description="Helical" evidence="2">
    <location>
        <begin position="78"/>
        <end position="97"/>
    </location>
</feature>
<dbReference type="EMBL" id="CDMY01000340">
    <property type="protein sequence ID" value="CEM03399.1"/>
    <property type="molecule type" value="Genomic_DNA"/>
</dbReference>
<feature type="compositionally biased region" description="Basic and acidic residues" evidence="1">
    <location>
        <begin position="40"/>
        <end position="51"/>
    </location>
</feature>
<dbReference type="InParanoid" id="A0A0G4EXR0"/>
<dbReference type="VEuPathDB" id="CryptoDB:Vbra_13864"/>
<dbReference type="STRING" id="1169540.A0A0G4EXR0"/>
<dbReference type="Pfam" id="PF01757">
    <property type="entry name" value="Acyl_transf_3"/>
    <property type="match status" value="1"/>
</dbReference>
<evidence type="ECO:0000256" key="1">
    <source>
        <dbReference type="SAM" id="MobiDB-lite"/>
    </source>
</evidence>
<evidence type="ECO:0000313" key="5">
    <source>
        <dbReference type="Proteomes" id="UP000041254"/>
    </source>
</evidence>
<dbReference type="Proteomes" id="UP000041254">
    <property type="component" value="Unassembled WGS sequence"/>
</dbReference>
<evidence type="ECO:0000256" key="2">
    <source>
        <dbReference type="SAM" id="Phobius"/>
    </source>
</evidence>
<feature type="transmembrane region" description="Helical" evidence="2">
    <location>
        <begin position="109"/>
        <end position="129"/>
    </location>
</feature>
<sequence>MTTNDRSMDDKRTMEPPASESNSHVVSVEDGSCFDYSEASSDHTTEPEAHKASPVGGAGEDMKTCSPMRLPRDPYWDNAKIFLVINVCVGHFLQVYIPQGEFPNVVARIVYVYAAGYIMPSFCMISGYFSNRTHKDDYTTFKQSNSLLRGLFFPYVIFQVIYSLVYHFFYEKPDRDLPAFGLSVQSNYVWQPFIHLWFLMSLLAWRLVGPHYMRVVKYPLITSIVIGLLAGYSNATRFLSLQRSLAYFPFFVFGWLMKDTQPLFTQARRKCYTEMFYGLYAPGYWDCPIWFGDPYWSETVLLVLPPFRIPHVSDKWGPRTMLPYIAHPLFIIAFQQAGYYRIDGLSVSAMVAISCFLGLAVAVLLMTDYPFAFWLQYVVDPPFLS</sequence>
<feature type="transmembrane region" description="Helical" evidence="2">
    <location>
        <begin position="150"/>
        <end position="169"/>
    </location>
</feature>
<feature type="transmembrane region" description="Helical" evidence="2">
    <location>
        <begin position="345"/>
        <end position="366"/>
    </location>
</feature>
<keyword evidence="2" id="KW-0812">Transmembrane</keyword>
<keyword evidence="2" id="KW-0472">Membrane</keyword>
<dbReference type="PANTHER" id="PTHR37312">
    <property type="entry name" value="MEMBRANE-BOUND ACYLTRANSFERASE YKRP-RELATED"/>
    <property type="match status" value="1"/>
</dbReference>
<evidence type="ECO:0000313" key="4">
    <source>
        <dbReference type="EMBL" id="CEM03399.1"/>
    </source>
</evidence>
<dbReference type="PANTHER" id="PTHR37312:SF1">
    <property type="entry name" value="MEMBRANE-BOUND ACYLTRANSFERASE YKRP-RELATED"/>
    <property type="match status" value="1"/>
</dbReference>
<reference evidence="4 5" key="1">
    <citation type="submission" date="2014-11" db="EMBL/GenBank/DDBJ databases">
        <authorList>
            <person name="Zhu J."/>
            <person name="Qi W."/>
            <person name="Song R."/>
        </authorList>
    </citation>
    <scope>NUCLEOTIDE SEQUENCE [LARGE SCALE GENOMIC DNA]</scope>
</reference>
<dbReference type="GO" id="GO:0016747">
    <property type="term" value="F:acyltransferase activity, transferring groups other than amino-acyl groups"/>
    <property type="evidence" value="ECO:0007669"/>
    <property type="project" value="InterPro"/>
</dbReference>
<keyword evidence="5" id="KW-1185">Reference proteome</keyword>
<feature type="region of interest" description="Disordered" evidence="1">
    <location>
        <begin position="1"/>
        <end position="60"/>
    </location>
</feature>
<gene>
    <name evidence="4" type="ORF">Vbra_13864</name>
</gene>
<keyword evidence="2" id="KW-1133">Transmembrane helix</keyword>
<proteinExistence type="predicted"/>
<dbReference type="AlphaFoldDB" id="A0A0G4EXR0"/>